<dbReference type="Ensembl" id="ENSMUNT00000033719.1">
    <property type="protein sequence ID" value="ENSMUNP00000025823.1"/>
    <property type="gene ID" value="ENSMUNG00000018942.1"/>
</dbReference>
<dbReference type="InterPro" id="IPR052424">
    <property type="entry name" value="Kielin_Chordin-BMP_Reg"/>
</dbReference>
<dbReference type="PANTHER" id="PTHR46698:SF4">
    <property type="entry name" value="CROSSVEINLESS 2"/>
    <property type="match status" value="1"/>
</dbReference>
<feature type="compositionally biased region" description="Low complexity" evidence="4">
    <location>
        <begin position="245"/>
        <end position="289"/>
    </location>
</feature>
<keyword evidence="2" id="KW-0964">Secreted</keyword>
<evidence type="ECO:0000313" key="5">
    <source>
        <dbReference type="Ensembl" id="ENSMUNP00000025823.1"/>
    </source>
</evidence>
<dbReference type="GO" id="GO:0005576">
    <property type="term" value="C:extracellular region"/>
    <property type="evidence" value="ECO:0007669"/>
    <property type="project" value="UniProtKB-SubCell"/>
</dbReference>
<proteinExistence type="predicted"/>
<sequence>MRTCSAALQPWECRLLMAVIPACWGLIPMDLGSLRSRSSASPLQADGSVSCKRTDCVETCPFPIRIPGQCCPDCSAGCTYMGRIFYNNETFPSLLDPCLSCICLLGSVACSPMDCAIFCTYPFHPEGECCPVCTDCNYQGRKVGNGQSFTPEGQPCTRCTCQLGEVSCEQRLCPRSCAELPAPCQAPGDARGDGVQMGTPPLCWSTLRCTHRARGGPQGEVGANTEHLSIGTDIRLPLQSSDLAPSTSTSSSPFSSPSPSSSSSPSSSLSSSPSPSSSSSPSPSSSSSPSPWPHRETRGEDGEEEEEEEGSAGPAGLVQQALG</sequence>
<protein>
    <submittedName>
        <fullName evidence="5">Uncharacterized protein</fullName>
    </submittedName>
</protein>
<reference evidence="5" key="2">
    <citation type="submission" date="2025-08" db="UniProtKB">
        <authorList>
            <consortium name="Ensembl"/>
        </authorList>
    </citation>
    <scope>IDENTIFICATION</scope>
</reference>
<dbReference type="Gene3D" id="6.20.200.20">
    <property type="match status" value="1"/>
</dbReference>
<dbReference type="PANTHER" id="PTHR46698">
    <property type="entry name" value="CROSSVEINLESS 2"/>
    <property type="match status" value="1"/>
</dbReference>
<dbReference type="SMART" id="SM00214">
    <property type="entry name" value="VWC"/>
    <property type="match status" value="2"/>
</dbReference>
<dbReference type="SUPFAM" id="SSF57603">
    <property type="entry name" value="FnI-like domain"/>
    <property type="match status" value="2"/>
</dbReference>
<comment type="subcellular location">
    <subcellularLocation>
        <location evidence="1">Secreted</location>
    </subcellularLocation>
</comment>
<reference evidence="5" key="1">
    <citation type="submission" date="2020-03" db="EMBL/GenBank/DDBJ databases">
        <title>Melopsittacus undulatus (budgerigar) genome, bMelUnd1, maternal haplotype with Z.</title>
        <authorList>
            <person name="Gedman G."/>
            <person name="Mountcastle J."/>
            <person name="Haase B."/>
            <person name="Formenti G."/>
            <person name="Wright T."/>
            <person name="Apodaca J."/>
            <person name="Pelan S."/>
            <person name="Chow W."/>
            <person name="Rhie A."/>
            <person name="Howe K."/>
            <person name="Fedrigo O."/>
            <person name="Jarvis E.D."/>
        </authorList>
    </citation>
    <scope>NUCLEOTIDE SEQUENCE [LARGE SCALE GENOMIC DNA]</scope>
</reference>
<evidence type="ECO:0000256" key="2">
    <source>
        <dbReference type="ARBA" id="ARBA00022525"/>
    </source>
</evidence>
<dbReference type="PROSITE" id="PS50184">
    <property type="entry name" value="VWFC_2"/>
    <property type="match status" value="1"/>
</dbReference>
<feature type="region of interest" description="Disordered" evidence="4">
    <location>
        <begin position="240"/>
        <end position="323"/>
    </location>
</feature>
<gene>
    <name evidence="5" type="primary">LOC117436120</name>
</gene>
<dbReference type="InterPro" id="IPR001007">
    <property type="entry name" value="VWF_dom"/>
</dbReference>
<organism evidence="5 6">
    <name type="scientific">Melopsittacus undulatus</name>
    <name type="common">Budgerigar</name>
    <name type="synonym">Psittacus undulatus</name>
    <dbReference type="NCBI Taxonomy" id="13146"/>
    <lineage>
        <taxon>Eukaryota</taxon>
        <taxon>Metazoa</taxon>
        <taxon>Chordata</taxon>
        <taxon>Craniata</taxon>
        <taxon>Vertebrata</taxon>
        <taxon>Euteleostomi</taxon>
        <taxon>Archelosauria</taxon>
        <taxon>Archosauria</taxon>
        <taxon>Dinosauria</taxon>
        <taxon>Saurischia</taxon>
        <taxon>Theropoda</taxon>
        <taxon>Coelurosauria</taxon>
        <taxon>Aves</taxon>
        <taxon>Neognathae</taxon>
        <taxon>Neoaves</taxon>
        <taxon>Telluraves</taxon>
        <taxon>Australaves</taxon>
        <taxon>Psittaciformes</taxon>
        <taxon>Psittaculidae</taxon>
        <taxon>Melopsittacus</taxon>
    </lineage>
</organism>
<dbReference type="PROSITE" id="PS01208">
    <property type="entry name" value="VWFC_1"/>
    <property type="match status" value="1"/>
</dbReference>
<name>A0A8V5G701_MELUD</name>
<evidence type="ECO:0000256" key="1">
    <source>
        <dbReference type="ARBA" id="ARBA00004613"/>
    </source>
</evidence>
<dbReference type="Gene3D" id="2.10.70.10">
    <property type="entry name" value="Complement Module, domain 1"/>
    <property type="match status" value="1"/>
</dbReference>
<evidence type="ECO:0000313" key="6">
    <source>
        <dbReference type="Proteomes" id="UP000694405"/>
    </source>
</evidence>
<reference evidence="5" key="3">
    <citation type="submission" date="2025-09" db="UniProtKB">
        <authorList>
            <consortium name="Ensembl"/>
        </authorList>
    </citation>
    <scope>IDENTIFICATION</scope>
</reference>
<keyword evidence="3" id="KW-0732">Signal</keyword>
<evidence type="ECO:0000256" key="3">
    <source>
        <dbReference type="ARBA" id="ARBA00022729"/>
    </source>
</evidence>
<feature type="compositionally biased region" description="Acidic residues" evidence="4">
    <location>
        <begin position="301"/>
        <end position="310"/>
    </location>
</feature>
<dbReference type="Pfam" id="PF23334">
    <property type="entry name" value="VWC2L_2nd"/>
    <property type="match status" value="1"/>
</dbReference>
<dbReference type="AlphaFoldDB" id="A0A8V5G701"/>
<accession>A0A8V5G701</accession>
<keyword evidence="6" id="KW-1185">Reference proteome</keyword>
<evidence type="ECO:0000256" key="4">
    <source>
        <dbReference type="SAM" id="MobiDB-lite"/>
    </source>
</evidence>
<dbReference type="Proteomes" id="UP000694405">
    <property type="component" value="Chromosome 4"/>
</dbReference>